<keyword evidence="3" id="KW-0964">Secreted</keyword>
<feature type="domain" description="Pentraxin (PTX)" evidence="12">
    <location>
        <begin position="22"/>
        <end position="224"/>
    </location>
</feature>
<dbReference type="Proteomes" id="UP000694559">
    <property type="component" value="Unplaced"/>
</dbReference>
<dbReference type="InterPro" id="IPR001759">
    <property type="entry name" value="PTX_dom"/>
</dbReference>
<comment type="subcellular location">
    <subcellularLocation>
        <location evidence="2">Secreted</location>
    </subcellularLocation>
</comment>
<dbReference type="PANTHER" id="PTHR45869:SF7">
    <property type="entry name" value="C-REACTIVE PROTEIN"/>
    <property type="match status" value="1"/>
</dbReference>
<evidence type="ECO:0000256" key="9">
    <source>
        <dbReference type="PROSITE-ProRule" id="PRU01172"/>
    </source>
</evidence>
<comment type="similarity">
    <text evidence="8">Belongs to the pentraxin family.</text>
</comment>
<dbReference type="OrthoDB" id="547680at2759"/>
<organism evidence="13 14">
    <name type="scientific">Naja naja</name>
    <name type="common">Indian cobra</name>
    <dbReference type="NCBI Taxonomy" id="35670"/>
    <lineage>
        <taxon>Eukaryota</taxon>
        <taxon>Metazoa</taxon>
        <taxon>Chordata</taxon>
        <taxon>Craniata</taxon>
        <taxon>Vertebrata</taxon>
        <taxon>Euteleostomi</taxon>
        <taxon>Lepidosauria</taxon>
        <taxon>Squamata</taxon>
        <taxon>Bifurcata</taxon>
        <taxon>Unidentata</taxon>
        <taxon>Episquamata</taxon>
        <taxon>Toxicofera</taxon>
        <taxon>Serpentes</taxon>
        <taxon>Colubroidea</taxon>
        <taxon>Elapidae</taxon>
        <taxon>Elapinae</taxon>
        <taxon>Naja</taxon>
    </lineage>
</organism>
<dbReference type="GO" id="GO:0046872">
    <property type="term" value="F:metal ion binding"/>
    <property type="evidence" value="ECO:0007669"/>
    <property type="project" value="UniProtKB-KW"/>
</dbReference>
<dbReference type="PRINTS" id="PR00895">
    <property type="entry name" value="PENTAXIN"/>
</dbReference>
<evidence type="ECO:0000256" key="3">
    <source>
        <dbReference type="ARBA" id="ARBA00022525"/>
    </source>
</evidence>
<dbReference type="GO" id="GO:0045087">
    <property type="term" value="P:innate immune response"/>
    <property type="evidence" value="ECO:0007669"/>
    <property type="project" value="TreeGrafter"/>
</dbReference>
<proteinExistence type="inferred from homology"/>
<dbReference type="PROSITE" id="PS51828">
    <property type="entry name" value="PTX_2"/>
    <property type="match status" value="1"/>
</dbReference>
<evidence type="ECO:0000259" key="12">
    <source>
        <dbReference type="PROSITE" id="PS51828"/>
    </source>
</evidence>
<comment type="caution">
    <text evidence="9">Lacks conserved residue(s) required for the propagation of feature annotation.</text>
</comment>
<accession>A0A8C6X988</accession>
<evidence type="ECO:0000256" key="8">
    <source>
        <dbReference type="ARBA" id="ARBA00038102"/>
    </source>
</evidence>
<evidence type="ECO:0000256" key="6">
    <source>
        <dbReference type="ARBA" id="ARBA00022837"/>
    </source>
</evidence>
<dbReference type="GeneTree" id="ENSGT01100000263515"/>
<evidence type="ECO:0000256" key="11">
    <source>
        <dbReference type="SAM" id="SignalP"/>
    </source>
</evidence>
<dbReference type="SUPFAM" id="SSF49899">
    <property type="entry name" value="Concanavalin A-like lectins/glucanases"/>
    <property type="match status" value="1"/>
</dbReference>
<name>A0A8C6X988_NAJNA</name>
<evidence type="ECO:0000256" key="7">
    <source>
        <dbReference type="ARBA" id="ARBA00023157"/>
    </source>
</evidence>
<keyword evidence="4" id="KW-0479">Metal-binding</keyword>
<dbReference type="Gene3D" id="2.60.120.200">
    <property type="match status" value="1"/>
</dbReference>
<reference evidence="13" key="2">
    <citation type="submission" date="2025-09" db="UniProtKB">
        <authorList>
            <consortium name="Ensembl"/>
        </authorList>
    </citation>
    <scope>IDENTIFICATION</scope>
</reference>
<dbReference type="GO" id="GO:0001849">
    <property type="term" value="F:complement component C1q complex binding"/>
    <property type="evidence" value="ECO:0007669"/>
    <property type="project" value="TreeGrafter"/>
</dbReference>
<feature type="compositionally biased region" description="Basic and acidic residues" evidence="10">
    <location>
        <begin position="281"/>
        <end position="292"/>
    </location>
</feature>
<reference evidence="13" key="1">
    <citation type="submission" date="2025-08" db="UniProtKB">
        <authorList>
            <consortium name="Ensembl"/>
        </authorList>
    </citation>
    <scope>IDENTIFICATION</scope>
</reference>
<dbReference type="InterPro" id="IPR013320">
    <property type="entry name" value="ConA-like_dom_sf"/>
</dbReference>
<keyword evidence="14" id="KW-1185">Reference proteome</keyword>
<feature type="signal peptide" evidence="11">
    <location>
        <begin position="1"/>
        <end position="15"/>
    </location>
</feature>
<evidence type="ECO:0000256" key="4">
    <source>
        <dbReference type="ARBA" id="ARBA00022723"/>
    </source>
</evidence>
<evidence type="ECO:0000313" key="13">
    <source>
        <dbReference type="Ensembl" id="ENSNNAP00000010861.1"/>
    </source>
</evidence>
<keyword evidence="5 11" id="KW-0732">Signal</keyword>
<keyword evidence="7" id="KW-1015">Disulfide bond</keyword>
<evidence type="ECO:0000256" key="1">
    <source>
        <dbReference type="ARBA" id="ARBA00001913"/>
    </source>
</evidence>
<feature type="chain" id="PRO_5034580162" description="Pentraxin (PTX) domain-containing protein" evidence="11">
    <location>
        <begin position="16"/>
        <end position="302"/>
    </location>
</feature>
<dbReference type="SMART" id="SM00159">
    <property type="entry name" value="PTX"/>
    <property type="match status" value="1"/>
</dbReference>
<evidence type="ECO:0000313" key="14">
    <source>
        <dbReference type="Proteomes" id="UP000694559"/>
    </source>
</evidence>
<dbReference type="OMA" id="WHSVCAT"/>
<protein>
    <recommendedName>
        <fullName evidence="12">Pentraxin (PTX) domain-containing protein</fullName>
    </recommendedName>
</protein>
<comment type="cofactor">
    <cofactor evidence="1">
        <name>Ca(2+)</name>
        <dbReference type="ChEBI" id="CHEBI:29108"/>
    </cofactor>
</comment>
<sequence>MEIFWLLLLACFTQAAPRKNLQDQVFLFPKRSTSSYVLLKPSQNREMERFTICLRFYSDLPNPNFGLFSASSHHHNNEILIFRQADGYEVSVRNQVVVFKVSEEKGSRQGGEDLCVAWDSATGIIQLWLNRIPLPRKVVAKGYRIQRDLIILLGQDQDSYGGSLDAAQAFEGELGAVYLWDTVLSADQMRGFQWQEESTPLLDWLDLSYEIKGEVMIVMPLSESESEEEDEQLTGSGSVAPLAVEETGEGQSPAGQSRREVEQGRGNSEEDPGPPPLHPRALREERRREQHGLHGLWGRKGP</sequence>
<keyword evidence="6" id="KW-0106">Calcium</keyword>
<dbReference type="AlphaFoldDB" id="A0A8C6X988"/>
<dbReference type="Pfam" id="PF00354">
    <property type="entry name" value="Pentaxin"/>
    <property type="match status" value="1"/>
</dbReference>
<dbReference type="InterPro" id="IPR051005">
    <property type="entry name" value="Pentraxin_domain"/>
</dbReference>
<evidence type="ECO:0000256" key="5">
    <source>
        <dbReference type="ARBA" id="ARBA00022729"/>
    </source>
</evidence>
<dbReference type="PANTHER" id="PTHR45869">
    <property type="entry name" value="C-REACTIVE PROTEIN-RELATED"/>
    <property type="match status" value="1"/>
</dbReference>
<dbReference type="FunFam" id="2.60.120.200:FF:000070">
    <property type="entry name" value="Serum amyloid P-component"/>
    <property type="match status" value="1"/>
</dbReference>
<evidence type="ECO:0000256" key="10">
    <source>
        <dbReference type="SAM" id="MobiDB-lite"/>
    </source>
</evidence>
<feature type="region of interest" description="Disordered" evidence="10">
    <location>
        <begin position="223"/>
        <end position="302"/>
    </location>
</feature>
<dbReference type="GO" id="GO:0005615">
    <property type="term" value="C:extracellular space"/>
    <property type="evidence" value="ECO:0007669"/>
    <property type="project" value="TreeGrafter"/>
</dbReference>
<dbReference type="Ensembl" id="ENSNNAT00000011365.1">
    <property type="protein sequence ID" value="ENSNNAP00000010861.1"/>
    <property type="gene ID" value="ENSNNAG00000007258.1"/>
</dbReference>
<evidence type="ECO:0000256" key="2">
    <source>
        <dbReference type="ARBA" id="ARBA00004613"/>
    </source>
</evidence>